<proteinExistence type="predicted"/>
<dbReference type="PROSITE" id="PS51257">
    <property type="entry name" value="PROKAR_LIPOPROTEIN"/>
    <property type="match status" value="1"/>
</dbReference>
<dbReference type="RefSeq" id="WP_165779964.1">
    <property type="nucleotide sequence ID" value="NZ_PQVJ01000018.1"/>
</dbReference>
<sequence length="53" mass="5800">MNKLIFTLLVTSLLSACSTQHPIDYTTKPVFCYQLSPQDMQPGKNCIGSGGHN</sequence>
<dbReference type="Proteomes" id="UP000294683">
    <property type="component" value="Unassembled WGS sequence"/>
</dbReference>
<evidence type="ECO:0000313" key="4">
    <source>
        <dbReference type="Proteomes" id="UP000255113"/>
    </source>
</evidence>
<accession>A0A379B068</accession>
<evidence type="ECO:0000313" key="1">
    <source>
        <dbReference type="EMBL" id="SUB28521.1"/>
    </source>
</evidence>
<dbReference type="Proteomes" id="UP000255113">
    <property type="component" value="Unassembled WGS sequence"/>
</dbReference>
<dbReference type="EMBL" id="UGSQ01000004">
    <property type="protein sequence ID" value="SUB54067.1"/>
    <property type="molecule type" value="Genomic_DNA"/>
</dbReference>
<gene>
    <name evidence="3" type="ORF">EV689_1031</name>
    <name evidence="1" type="ORF">NCTC11188_02296</name>
    <name evidence="2" type="ORF">NCTC11188_02329</name>
</gene>
<name>A0A379B068_AVIGA</name>
<protein>
    <recommendedName>
        <fullName evidence="6">Lipoprotein</fullName>
    </recommendedName>
</protein>
<evidence type="ECO:0000313" key="5">
    <source>
        <dbReference type="Proteomes" id="UP000294683"/>
    </source>
</evidence>
<keyword evidence="5" id="KW-1185">Reference proteome</keyword>
<reference evidence="3 5" key="2">
    <citation type="submission" date="2019-03" db="EMBL/GenBank/DDBJ databases">
        <title>Genomic Encyclopedia of Type Strains, Phase IV (KMG-IV): sequencing the most valuable type-strain genomes for metagenomic binning, comparative biology and taxonomic classification.</title>
        <authorList>
            <person name="Goeker M."/>
        </authorList>
    </citation>
    <scope>NUCLEOTIDE SEQUENCE [LARGE SCALE GENOMIC DNA]</scope>
    <source>
        <strain evidence="3 5">DSM 17481</strain>
    </source>
</reference>
<evidence type="ECO:0000313" key="2">
    <source>
        <dbReference type="EMBL" id="SUB54067.1"/>
    </source>
</evidence>
<evidence type="ECO:0000313" key="3">
    <source>
        <dbReference type="EMBL" id="TDP29085.1"/>
    </source>
</evidence>
<evidence type="ECO:0008006" key="6">
    <source>
        <dbReference type="Google" id="ProtNLM"/>
    </source>
</evidence>
<reference evidence="1 4" key="1">
    <citation type="submission" date="2018-06" db="EMBL/GenBank/DDBJ databases">
        <authorList>
            <consortium name="Pathogen Informatics"/>
            <person name="Doyle S."/>
        </authorList>
    </citation>
    <scope>NUCLEOTIDE SEQUENCE [LARGE SCALE GENOMIC DNA]</scope>
    <source>
        <strain evidence="1 4">NCTC11188</strain>
    </source>
</reference>
<dbReference type="AlphaFoldDB" id="A0A379B068"/>
<dbReference type="EMBL" id="SNXJ01000003">
    <property type="protein sequence ID" value="TDP29085.1"/>
    <property type="molecule type" value="Genomic_DNA"/>
</dbReference>
<dbReference type="EMBL" id="UGSQ01000003">
    <property type="protein sequence ID" value="SUB28521.1"/>
    <property type="molecule type" value="Genomic_DNA"/>
</dbReference>
<organism evidence="1 4">
    <name type="scientific">Avibacterium gallinarum</name>
    <name type="common">Pasteurella gallinarum</name>
    <dbReference type="NCBI Taxonomy" id="755"/>
    <lineage>
        <taxon>Bacteria</taxon>
        <taxon>Pseudomonadati</taxon>
        <taxon>Pseudomonadota</taxon>
        <taxon>Gammaproteobacteria</taxon>
        <taxon>Pasteurellales</taxon>
        <taxon>Pasteurellaceae</taxon>
        <taxon>Avibacterium</taxon>
    </lineage>
</organism>